<dbReference type="SMART" id="SM00465">
    <property type="entry name" value="GIYc"/>
    <property type="match status" value="1"/>
</dbReference>
<comment type="function">
    <text evidence="7">The UvrABC repair system catalyzes the recognition and processing of DNA lesions. UvrC both incises the 5' and 3' sides of the lesion. The N-terminal half is responsible for the 3' incision and the C-terminal half is responsible for the 5' incision.</text>
</comment>
<name>A0ABX1T0B6_PELUQ</name>
<dbReference type="PROSITE" id="PS50164">
    <property type="entry name" value="GIY_YIG"/>
    <property type="match status" value="1"/>
</dbReference>
<dbReference type="SUPFAM" id="SSF82771">
    <property type="entry name" value="GIY-YIG endonuclease"/>
    <property type="match status" value="1"/>
</dbReference>
<dbReference type="InterPro" id="IPR038476">
    <property type="entry name" value="UvrC_RNase_H_dom_sf"/>
</dbReference>
<comment type="subunit">
    <text evidence="7">Interacts with UvrB in an incision complex.</text>
</comment>
<dbReference type="InterPro" id="IPR010994">
    <property type="entry name" value="RuvA_2-like"/>
</dbReference>
<dbReference type="InterPro" id="IPR000305">
    <property type="entry name" value="GIY-YIG_endonuc"/>
</dbReference>
<dbReference type="Gene3D" id="3.30.420.340">
    <property type="entry name" value="UvrC, RNAse H endonuclease domain"/>
    <property type="match status" value="1"/>
</dbReference>
<dbReference type="InterPro" id="IPR036876">
    <property type="entry name" value="UVR_dom_sf"/>
</dbReference>
<dbReference type="Pfam" id="PF22920">
    <property type="entry name" value="UvrC_RNaseH"/>
    <property type="match status" value="1"/>
</dbReference>
<dbReference type="SUPFAM" id="SSF46600">
    <property type="entry name" value="C-terminal UvrC-binding domain of UvrB"/>
    <property type="match status" value="1"/>
</dbReference>
<keyword evidence="6 7" id="KW-0742">SOS response</keyword>
<dbReference type="InterPro" id="IPR004791">
    <property type="entry name" value="UvrC"/>
</dbReference>
<comment type="similarity">
    <text evidence="7">Belongs to the UvrC family.</text>
</comment>
<keyword evidence="3 7" id="KW-0228">DNA excision</keyword>
<proteinExistence type="inferred from homology"/>
<dbReference type="Gene3D" id="3.40.1440.10">
    <property type="entry name" value="GIY-YIG endonuclease"/>
    <property type="match status" value="1"/>
</dbReference>
<keyword evidence="12" id="KW-1185">Reference proteome</keyword>
<evidence type="ECO:0000313" key="12">
    <source>
        <dbReference type="Proteomes" id="UP001166004"/>
    </source>
</evidence>
<dbReference type="PROSITE" id="PS50165">
    <property type="entry name" value="UVRC"/>
    <property type="match status" value="1"/>
</dbReference>
<dbReference type="Pfam" id="PF14520">
    <property type="entry name" value="HHH_5"/>
    <property type="match status" value="1"/>
</dbReference>
<evidence type="ECO:0000256" key="3">
    <source>
        <dbReference type="ARBA" id="ARBA00022769"/>
    </source>
</evidence>
<dbReference type="InterPro" id="IPR047296">
    <property type="entry name" value="GIY-YIG_UvrC_Cho"/>
</dbReference>
<dbReference type="NCBIfam" id="TIGR00194">
    <property type="entry name" value="uvrC"/>
    <property type="match status" value="1"/>
</dbReference>
<evidence type="ECO:0000256" key="1">
    <source>
        <dbReference type="ARBA" id="ARBA00022490"/>
    </source>
</evidence>
<dbReference type="SUPFAM" id="SSF47781">
    <property type="entry name" value="RuvA domain 2-like"/>
    <property type="match status" value="1"/>
</dbReference>
<dbReference type="InterPro" id="IPR001943">
    <property type="entry name" value="UVR_dom"/>
</dbReference>
<evidence type="ECO:0000256" key="2">
    <source>
        <dbReference type="ARBA" id="ARBA00022763"/>
    </source>
</evidence>
<sequence>MPLLVSKLPKKEVMKSSELGKEVIRKELPLIPKSPGVYRMLDHKDIILYVGKAKNLPNRLKSYVAEKNHIIRTARMLSQTFKLEITTTANESEALLLEANLIKKHKPKFNILLKDDKSFPFIFIGKEDKWPRVTKHRGKKDKEGFYFGPFASAGTANWTIKMLQKIFQLRVCDDGTFKNRKRPCILYQIKRCSGPCVNYIDKTDYKISVDQAIQFVSGKSRDIQKNLSKEMEIASDQLDFEKASIFRDRIKSLNIIQSSQRINEANLVDADVIAAYKESGKTCIQVFFYRSKQNWGNQAYFPKHDPDQNIYEIMSSFLMQFYENKSVPKLIIINTDIKDKKLIEETLSKKEGHTILINTAKKGTKAKVIAMAEKNAKESLNRKLYETNNNKNLFEGVAKKFDLKSVVNLVEVYDNSHISGTNSIGAMITFGNEGFIKKRYRKFDIKTKGAEQDDFAMLKEVLTRRFKRAMLEKGNYLTLPDLILIDGGKGQYSSAKEVLDEFGLHDVPMIAIAKGKMRNSGDETFFFNGKTFKFEKNDPTLFFMQRLRDEAHRFAITSHRAKRAKGITKSLLDQIDGIGSIRKRALLNHFGSARSVESASFDEIKSVEGVEEKVAKKIYNFFHE</sequence>
<dbReference type="Gene3D" id="1.10.150.20">
    <property type="entry name" value="5' to 3' exonuclease, C-terminal subdomain"/>
    <property type="match status" value="1"/>
</dbReference>
<dbReference type="PANTHER" id="PTHR30562">
    <property type="entry name" value="UVRC/OXIDOREDUCTASE"/>
    <property type="match status" value="1"/>
</dbReference>
<accession>A0ABX1T0B6</accession>
<keyword evidence="2 7" id="KW-0227">DNA damage</keyword>
<dbReference type="Pfam" id="PF02151">
    <property type="entry name" value="UVR"/>
    <property type="match status" value="1"/>
</dbReference>
<evidence type="ECO:0000256" key="6">
    <source>
        <dbReference type="ARBA" id="ARBA00023236"/>
    </source>
</evidence>
<feature type="domain" description="UvrC family homology region profile" evidence="10">
    <location>
        <begin position="272"/>
        <end position="499"/>
    </location>
</feature>
<dbReference type="Gene3D" id="4.10.860.10">
    <property type="entry name" value="UVR domain"/>
    <property type="match status" value="1"/>
</dbReference>
<gene>
    <name evidence="7" type="primary">uvrC</name>
    <name evidence="11" type="ORF">VP91_00007020</name>
</gene>
<dbReference type="CDD" id="cd10434">
    <property type="entry name" value="GIY-YIG_UvrC_Cho"/>
    <property type="match status" value="1"/>
</dbReference>
<protein>
    <recommendedName>
        <fullName evidence="7">UvrABC system protein C</fullName>
        <shortName evidence="7">Protein UvrC</shortName>
    </recommendedName>
    <alternativeName>
        <fullName evidence="7">Excinuclease ABC subunit C</fullName>
    </alternativeName>
</protein>
<dbReference type="InterPro" id="IPR001162">
    <property type="entry name" value="UvrC_RNase_H_dom"/>
</dbReference>
<dbReference type="PROSITE" id="PS50151">
    <property type="entry name" value="UVR"/>
    <property type="match status" value="1"/>
</dbReference>
<comment type="subcellular location">
    <subcellularLocation>
        <location evidence="7">Cytoplasm</location>
    </subcellularLocation>
</comment>
<dbReference type="EMBL" id="LANA01000001">
    <property type="protein sequence ID" value="NMN67558.1"/>
    <property type="molecule type" value="Genomic_DNA"/>
</dbReference>
<reference evidence="11 12" key="1">
    <citation type="submission" date="2019-07" db="EMBL/GenBank/DDBJ databases">
        <title>SAR11 Genome Evolution.</title>
        <authorList>
            <person name="Giovannoni S."/>
        </authorList>
    </citation>
    <scope>NUCLEOTIDE SEQUENCE [LARGE SCALE GENOMIC DNA]</scope>
    <source>
        <strain evidence="11 12">HTCC9565</strain>
    </source>
</reference>
<keyword evidence="1 7" id="KW-0963">Cytoplasm</keyword>
<dbReference type="Pfam" id="PF01541">
    <property type="entry name" value="GIY-YIG"/>
    <property type="match status" value="1"/>
</dbReference>
<comment type="caution">
    <text evidence="11">The sequence shown here is derived from an EMBL/GenBank/DDBJ whole genome shotgun (WGS) entry which is preliminary data.</text>
</comment>
<dbReference type="Proteomes" id="UP001166004">
    <property type="component" value="Unassembled WGS sequence"/>
</dbReference>
<dbReference type="Pfam" id="PF08459">
    <property type="entry name" value="UvrC_RNaseH_dom"/>
    <property type="match status" value="1"/>
</dbReference>
<dbReference type="PANTHER" id="PTHR30562:SF1">
    <property type="entry name" value="UVRABC SYSTEM PROTEIN C"/>
    <property type="match status" value="1"/>
</dbReference>
<dbReference type="InterPro" id="IPR050066">
    <property type="entry name" value="UvrABC_protein_C"/>
</dbReference>
<evidence type="ECO:0000259" key="10">
    <source>
        <dbReference type="PROSITE" id="PS50165"/>
    </source>
</evidence>
<dbReference type="InterPro" id="IPR035901">
    <property type="entry name" value="GIY-YIG_endonuc_sf"/>
</dbReference>
<organism evidence="11 12">
    <name type="scientific">Pelagibacter ubique</name>
    <dbReference type="NCBI Taxonomy" id="198252"/>
    <lineage>
        <taxon>Bacteria</taxon>
        <taxon>Pseudomonadati</taxon>
        <taxon>Pseudomonadota</taxon>
        <taxon>Alphaproteobacteria</taxon>
        <taxon>Candidatus Pelagibacterales</taxon>
        <taxon>Candidatus Pelagibacteraceae</taxon>
        <taxon>Candidatus Pelagibacter</taxon>
    </lineage>
</organism>
<feature type="domain" description="GIY-YIG" evidence="9">
    <location>
        <begin position="33"/>
        <end position="111"/>
    </location>
</feature>
<keyword evidence="4 7" id="KW-0267">Excision nuclease</keyword>
<feature type="domain" description="UVR" evidence="8">
    <location>
        <begin position="221"/>
        <end position="256"/>
    </location>
</feature>
<evidence type="ECO:0000259" key="8">
    <source>
        <dbReference type="PROSITE" id="PS50151"/>
    </source>
</evidence>
<evidence type="ECO:0000313" key="11">
    <source>
        <dbReference type="EMBL" id="NMN67558.1"/>
    </source>
</evidence>
<evidence type="ECO:0000256" key="7">
    <source>
        <dbReference type="HAMAP-Rule" id="MF_00203"/>
    </source>
</evidence>
<keyword evidence="5 7" id="KW-0234">DNA repair</keyword>
<evidence type="ECO:0000256" key="5">
    <source>
        <dbReference type="ARBA" id="ARBA00023204"/>
    </source>
</evidence>
<evidence type="ECO:0000259" key="9">
    <source>
        <dbReference type="PROSITE" id="PS50164"/>
    </source>
</evidence>
<dbReference type="HAMAP" id="MF_00203">
    <property type="entry name" value="UvrC"/>
    <property type="match status" value="1"/>
</dbReference>
<evidence type="ECO:0000256" key="4">
    <source>
        <dbReference type="ARBA" id="ARBA00022881"/>
    </source>
</evidence>